<dbReference type="InterPro" id="IPR043502">
    <property type="entry name" value="DNA/RNA_pol_sf"/>
</dbReference>
<dbReference type="CDD" id="cd01650">
    <property type="entry name" value="RT_nLTR_like"/>
    <property type="match status" value="1"/>
</dbReference>
<reference evidence="2 3" key="1">
    <citation type="submission" date="2023-11" db="EMBL/GenBank/DDBJ databases">
        <authorList>
            <person name="Hedman E."/>
            <person name="Englund M."/>
            <person name="Stromberg M."/>
            <person name="Nyberg Akerstrom W."/>
            <person name="Nylinder S."/>
            <person name="Jareborg N."/>
            <person name="Kallberg Y."/>
            <person name="Kronander E."/>
        </authorList>
    </citation>
    <scope>NUCLEOTIDE SEQUENCE [LARGE SCALE GENOMIC DNA]</scope>
</reference>
<comment type="caution">
    <text evidence="2">The sequence shown here is derived from an EMBL/GenBank/DDBJ whole genome shotgun (WGS) entry which is preliminary data.</text>
</comment>
<evidence type="ECO:0000313" key="2">
    <source>
        <dbReference type="EMBL" id="CAK1595204.1"/>
    </source>
</evidence>
<dbReference type="Gene3D" id="3.60.10.10">
    <property type="entry name" value="Endonuclease/exonuclease/phosphatase"/>
    <property type="match status" value="1"/>
</dbReference>
<dbReference type="Proteomes" id="UP001314205">
    <property type="component" value="Unassembled WGS sequence"/>
</dbReference>
<organism evidence="2 3">
    <name type="scientific">Parnassius mnemosyne</name>
    <name type="common">clouded apollo</name>
    <dbReference type="NCBI Taxonomy" id="213953"/>
    <lineage>
        <taxon>Eukaryota</taxon>
        <taxon>Metazoa</taxon>
        <taxon>Ecdysozoa</taxon>
        <taxon>Arthropoda</taxon>
        <taxon>Hexapoda</taxon>
        <taxon>Insecta</taxon>
        <taxon>Pterygota</taxon>
        <taxon>Neoptera</taxon>
        <taxon>Endopterygota</taxon>
        <taxon>Lepidoptera</taxon>
        <taxon>Glossata</taxon>
        <taxon>Ditrysia</taxon>
        <taxon>Papilionoidea</taxon>
        <taxon>Papilionidae</taxon>
        <taxon>Parnassiinae</taxon>
        <taxon>Parnassini</taxon>
        <taxon>Parnassius</taxon>
        <taxon>Driopa</taxon>
    </lineage>
</organism>
<dbReference type="PROSITE" id="PS50878">
    <property type="entry name" value="RT_POL"/>
    <property type="match status" value="1"/>
</dbReference>
<dbReference type="InterPro" id="IPR036691">
    <property type="entry name" value="Endo/exonu/phosph_ase_sf"/>
</dbReference>
<accession>A0AAV1LLW6</accession>
<dbReference type="AlphaFoldDB" id="A0AAV1LLW6"/>
<proteinExistence type="predicted"/>
<feature type="domain" description="Reverse transcriptase" evidence="1">
    <location>
        <begin position="465"/>
        <end position="735"/>
    </location>
</feature>
<protein>
    <recommendedName>
        <fullName evidence="1">Reverse transcriptase domain-containing protein</fullName>
    </recommendedName>
</protein>
<dbReference type="GO" id="GO:0071897">
    <property type="term" value="P:DNA biosynthetic process"/>
    <property type="evidence" value="ECO:0007669"/>
    <property type="project" value="UniProtKB-ARBA"/>
</dbReference>
<name>A0AAV1LLW6_9NEOP</name>
<gene>
    <name evidence="2" type="ORF">PARMNEM_LOCUS14716</name>
</gene>
<dbReference type="Pfam" id="PF00078">
    <property type="entry name" value="RVT_1"/>
    <property type="match status" value="1"/>
</dbReference>
<dbReference type="PANTHER" id="PTHR33332">
    <property type="entry name" value="REVERSE TRANSCRIPTASE DOMAIN-CONTAINING PROTEIN"/>
    <property type="match status" value="1"/>
</dbReference>
<evidence type="ECO:0000259" key="1">
    <source>
        <dbReference type="PROSITE" id="PS50878"/>
    </source>
</evidence>
<dbReference type="EMBL" id="CAVLGL010000091">
    <property type="protein sequence ID" value="CAK1595204.1"/>
    <property type="molecule type" value="Genomic_DNA"/>
</dbReference>
<dbReference type="SUPFAM" id="SSF56219">
    <property type="entry name" value="DNase I-like"/>
    <property type="match status" value="1"/>
</dbReference>
<keyword evidence="3" id="KW-1185">Reference proteome</keyword>
<evidence type="ECO:0000313" key="3">
    <source>
        <dbReference type="Proteomes" id="UP001314205"/>
    </source>
</evidence>
<dbReference type="SUPFAM" id="SSF56672">
    <property type="entry name" value="DNA/RNA polymerases"/>
    <property type="match status" value="1"/>
</dbReference>
<dbReference type="InterPro" id="IPR000477">
    <property type="entry name" value="RT_dom"/>
</dbReference>
<sequence>MLGKELEIELFLNSNSINILCITEHWLKEYNSIFNFSIHQVVSSFNRDTKLRGGSLILANKSLSCKERKDIVSLSVERTVEMACVELEHLIVVSVYRPPCSSYDTFEKIMEEVLVKLNKQNKSLVVCGDFNINLLETSSISIKFCSLFKSYNLNNLFFEATRIAGCSATCIDNIFTGVVPINKSIIQKLSSDHCGQLVSLPYMHKKQVNEKIVFVPINEKRLERFRSNMLKILPSLSYKNNADYLYRELFTFINNEFNKTFTSKTFSRNSRKAFNEWATVGIHKSRRRLYDLYHERSYNLSDAFKEYVKNYSKMFKRVCSTAKSLHISNKIKTAKNKIKMTWSIINSETGNEKPRNSNYQLKINNELIKSNQEVAAVFEKYFTDVPILTTESLNASPTVAESLLKQNVNTCLKEFRFVKVLPHNIVKYFKTIDVKKTADLWGISVTVITSIIDLIAPHLAIIFNTCIDSGVFPDLMKYSKVIPLFKSGSTLDPANYRPISVLPTLSKIFEKIILDQLLIFFNTNKLLHKNQFGFTRGRSTSDAGVELMKYIFNAWENSQDALGIFCDLSKAFDCVHHDTLIRKLQHYGVKNLALKLITSYLSNRTQKVVINGKCSSGSVVSMGVPQGSILGPFLFLIYINDLPYLVGDNHDIVLFADDTSLIFKLKRQSIKYDDVNNALSKLVHWFNANNLLLNGNKTKCIKFTIPNVKHSKTNVLLNGEELSLVDTTVFLGITIDAKLQWGPHISKLASRLSSAAYAVRKIRSLTDVETARLVYFSYFHSVMSYGILLWGNATDIEAIFVLQKRAVRAIYNLNCKESLREKFKEINILTLASQYIYENVMYVHKNINSFNKNKDVHTLNTRNKHKLVMPLTRLHRISNSFMGQCIRFYNRIPEHVQSLSINKFKSFIKEKLYKKGYYNIKEYMSENNPWE</sequence>